<dbReference type="InterPro" id="IPR036161">
    <property type="entry name" value="RPB6/omega-like_sf"/>
</dbReference>
<evidence type="ECO:0000313" key="12">
    <source>
        <dbReference type="Proteomes" id="UP000823201"/>
    </source>
</evidence>
<protein>
    <recommendedName>
        <fullName evidence="3 10">DNA-directed RNA polymerase subunit omega</fullName>
        <shortName evidence="10">RNAP omega subunit</shortName>
        <ecNumber evidence="2 10">2.7.7.6</ecNumber>
    </recommendedName>
    <alternativeName>
        <fullName evidence="10">RNA polymerase omega subunit</fullName>
    </alternativeName>
    <alternativeName>
        <fullName evidence="8 10">Transcriptase subunit omega</fullName>
    </alternativeName>
</protein>
<dbReference type="InterPro" id="IPR003716">
    <property type="entry name" value="DNA-dir_RNA_pol_omega"/>
</dbReference>
<reference evidence="11 12" key="1">
    <citation type="submission" date="2021-01" db="EMBL/GenBank/DDBJ databases">
        <title>Genomic Encyclopedia of Type Strains, Phase IV (KMG-IV): sequencing the most valuable type-strain genomes for metagenomic binning, comparative biology and taxonomic classification.</title>
        <authorList>
            <person name="Goeker M."/>
        </authorList>
    </citation>
    <scope>NUCLEOTIDE SEQUENCE [LARGE SCALE GENOMIC DNA]</scope>
    <source>
        <strain evidence="11 12">DSM 100968</strain>
    </source>
</reference>
<dbReference type="EC" id="2.7.7.6" evidence="2 10"/>
<organism evidence="11 12">
    <name type="scientific">Sporolactobacillus spathodeae</name>
    <dbReference type="NCBI Taxonomy" id="1465502"/>
    <lineage>
        <taxon>Bacteria</taxon>
        <taxon>Bacillati</taxon>
        <taxon>Bacillota</taxon>
        <taxon>Bacilli</taxon>
        <taxon>Bacillales</taxon>
        <taxon>Sporolactobacillaceae</taxon>
        <taxon>Sporolactobacillus</taxon>
    </lineage>
</organism>
<keyword evidence="5 10" id="KW-0808">Transferase</keyword>
<evidence type="ECO:0000256" key="8">
    <source>
        <dbReference type="ARBA" id="ARBA00029924"/>
    </source>
</evidence>
<accession>A0ABS2QBB8</accession>
<evidence type="ECO:0000313" key="11">
    <source>
        <dbReference type="EMBL" id="MBM7658257.1"/>
    </source>
</evidence>
<dbReference type="Gene3D" id="3.90.940.10">
    <property type="match status" value="1"/>
</dbReference>
<dbReference type="EMBL" id="JAFBEV010000014">
    <property type="protein sequence ID" value="MBM7658257.1"/>
    <property type="molecule type" value="Genomic_DNA"/>
</dbReference>
<dbReference type="NCBIfam" id="TIGR00690">
    <property type="entry name" value="rpoZ"/>
    <property type="match status" value="1"/>
</dbReference>
<comment type="similarity">
    <text evidence="1 10">Belongs to the RNA polymerase subunit omega family.</text>
</comment>
<sequence>MMIYPSIDSLLEKVNSTYTLVSLSAKRARQLQDGTGHLMLQHPRSSKLVGQALEEVSAGLLNYKVSK</sequence>
<dbReference type="Proteomes" id="UP000823201">
    <property type="component" value="Unassembled WGS sequence"/>
</dbReference>
<dbReference type="PANTHER" id="PTHR34476">
    <property type="entry name" value="DNA-DIRECTED RNA POLYMERASE SUBUNIT OMEGA"/>
    <property type="match status" value="1"/>
</dbReference>
<gene>
    <name evidence="10" type="primary">rpoZ</name>
    <name evidence="11" type="ORF">JOC27_001710</name>
</gene>
<name>A0ABS2QBB8_9BACL</name>
<evidence type="ECO:0000256" key="10">
    <source>
        <dbReference type="HAMAP-Rule" id="MF_00366"/>
    </source>
</evidence>
<evidence type="ECO:0000256" key="6">
    <source>
        <dbReference type="ARBA" id="ARBA00022695"/>
    </source>
</evidence>
<evidence type="ECO:0000256" key="9">
    <source>
        <dbReference type="ARBA" id="ARBA00048552"/>
    </source>
</evidence>
<comment type="function">
    <text evidence="10">Promotes RNA polymerase assembly. Latches the N- and C-terminal regions of the beta' subunit thereby facilitating its interaction with the beta and alpha subunits.</text>
</comment>
<keyword evidence="4 10" id="KW-0240">DNA-directed RNA polymerase</keyword>
<dbReference type="HAMAP" id="MF_00366">
    <property type="entry name" value="RNApol_bact_RpoZ"/>
    <property type="match status" value="1"/>
</dbReference>
<comment type="catalytic activity">
    <reaction evidence="9 10">
        <text>RNA(n) + a ribonucleoside 5'-triphosphate = RNA(n+1) + diphosphate</text>
        <dbReference type="Rhea" id="RHEA:21248"/>
        <dbReference type="Rhea" id="RHEA-COMP:14527"/>
        <dbReference type="Rhea" id="RHEA-COMP:17342"/>
        <dbReference type="ChEBI" id="CHEBI:33019"/>
        <dbReference type="ChEBI" id="CHEBI:61557"/>
        <dbReference type="ChEBI" id="CHEBI:140395"/>
        <dbReference type="EC" id="2.7.7.6"/>
    </reaction>
</comment>
<evidence type="ECO:0000256" key="2">
    <source>
        <dbReference type="ARBA" id="ARBA00012418"/>
    </source>
</evidence>
<keyword evidence="6 10" id="KW-0548">Nucleotidyltransferase</keyword>
<evidence type="ECO:0000256" key="7">
    <source>
        <dbReference type="ARBA" id="ARBA00023163"/>
    </source>
</evidence>
<evidence type="ECO:0000256" key="5">
    <source>
        <dbReference type="ARBA" id="ARBA00022679"/>
    </source>
</evidence>
<dbReference type="SMART" id="SM01409">
    <property type="entry name" value="RNA_pol_Rpb6"/>
    <property type="match status" value="1"/>
</dbReference>
<dbReference type="SUPFAM" id="SSF63562">
    <property type="entry name" value="RPB6/omega subunit-like"/>
    <property type="match status" value="1"/>
</dbReference>
<comment type="subunit">
    <text evidence="10">The RNAP catalytic core consists of 2 alpha, 1 beta, 1 beta' and 1 omega subunit. When a sigma factor is associated with the core the holoenzyme is formed, which can initiate transcription.</text>
</comment>
<evidence type="ECO:0000256" key="1">
    <source>
        <dbReference type="ARBA" id="ARBA00006711"/>
    </source>
</evidence>
<dbReference type="GO" id="GO:0000428">
    <property type="term" value="C:DNA-directed RNA polymerase complex"/>
    <property type="evidence" value="ECO:0007669"/>
    <property type="project" value="UniProtKB-KW"/>
</dbReference>
<proteinExistence type="inferred from homology"/>
<keyword evidence="12" id="KW-1185">Reference proteome</keyword>
<evidence type="ECO:0000256" key="4">
    <source>
        <dbReference type="ARBA" id="ARBA00022478"/>
    </source>
</evidence>
<dbReference type="PANTHER" id="PTHR34476:SF1">
    <property type="entry name" value="DNA-DIRECTED RNA POLYMERASE SUBUNIT OMEGA"/>
    <property type="match status" value="1"/>
</dbReference>
<dbReference type="GO" id="GO:0003899">
    <property type="term" value="F:DNA-directed RNA polymerase activity"/>
    <property type="evidence" value="ECO:0007669"/>
    <property type="project" value="UniProtKB-EC"/>
</dbReference>
<comment type="caution">
    <text evidence="11">The sequence shown here is derived from an EMBL/GenBank/DDBJ whole genome shotgun (WGS) entry which is preliminary data.</text>
</comment>
<keyword evidence="7 10" id="KW-0804">Transcription</keyword>
<dbReference type="InterPro" id="IPR006110">
    <property type="entry name" value="Pol_omega/Rpo6/RPB6"/>
</dbReference>
<dbReference type="Pfam" id="PF01192">
    <property type="entry name" value="RNA_pol_Rpb6"/>
    <property type="match status" value="1"/>
</dbReference>
<evidence type="ECO:0000256" key="3">
    <source>
        <dbReference type="ARBA" id="ARBA00013725"/>
    </source>
</evidence>